<sequence>MLGKYAETHGMRESSLEPIDGSRKIKDETDEIEDDVIDVLGFRDDLLNRPKAGLEAVVGAADSERRSLSRSSVPSFTFRVRMAGRRRQGRYGGSCIPSSALFYEKGIEEIEEIQEIEEIEDIEEEEEEEESHEMP</sequence>
<organism evidence="2 3">
    <name type="scientific">Vespula vulgaris</name>
    <name type="common">Yellow jacket</name>
    <name type="synonym">Wasp</name>
    <dbReference type="NCBI Taxonomy" id="7454"/>
    <lineage>
        <taxon>Eukaryota</taxon>
        <taxon>Metazoa</taxon>
        <taxon>Ecdysozoa</taxon>
        <taxon>Arthropoda</taxon>
        <taxon>Hexapoda</taxon>
        <taxon>Insecta</taxon>
        <taxon>Pterygota</taxon>
        <taxon>Neoptera</taxon>
        <taxon>Endopterygota</taxon>
        <taxon>Hymenoptera</taxon>
        <taxon>Apocrita</taxon>
        <taxon>Aculeata</taxon>
        <taxon>Vespoidea</taxon>
        <taxon>Vespidae</taxon>
        <taxon>Vespinae</taxon>
        <taxon>Vespula</taxon>
    </lineage>
</organism>
<keyword evidence="3" id="KW-1185">Reference proteome</keyword>
<dbReference type="Proteomes" id="UP000614350">
    <property type="component" value="Unassembled WGS sequence"/>
</dbReference>
<dbReference type="AlphaFoldDB" id="A0A834JCM4"/>
<feature type="region of interest" description="Disordered" evidence="1">
    <location>
        <begin position="1"/>
        <end position="28"/>
    </location>
</feature>
<gene>
    <name evidence="2" type="ORF">HZH66_011873</name>
</gene>
<protein>
    <submittedName>
        <fullName evidence="2">Uncharacterized protein</fullName>
    </submittedName>
</protein>
<evidence type="ECO:0000256" key="1">
    <source>
        <dbReference type="SAM" id="MobiDB-lite"/>
    </source>
</evidence>
<evidence type="ECO:0000313" key="2">
    <source>
        <dbReference type="EMBL" id="KAF7386031.1"/>
    </source>
</evidence>
<feature type="compositionally biased region" description="Basic and acidic residues" evidence="1">
    <location>
        <begin position="1"/>
        <end position="27"/>
    </location>
</feature>
<comment type="caution">
    <text evidence="2">The sequence shown here is derived from an EMBL/GenBank/DDBJ whole genome shotgun (WGS) entry which is preliminary data.</text>
</comment>
<name>A0A834JCM4_VESVU</name>
<dbReference type="EMBL" id="JACSEA010000014">
    <property type="protein sequence ID" value="KAF7386031.1"/>
    <property type="molecule type" value="Genomic_DNA"/>
</dbReference>
<accession>A0A834JCM4</accession>
<reference evidence="2" key="1">
    <citation type="journal article" date="2020" name="G3 (Bethesda)">
        <title>High-Quality Assemblies for Three Invasive Social Wasps from the &lt;i&gt;Vespula&lt;/i&gt; Genus.</title>
        <authorList>
            <person name="Harrop T.W.R."/>
            <person name="Guhlin J."/>
            <person name="McLaughlin G.M."/>
            <person name="Permina E."/>
            <person name="Stockwell P."/>
            <person name="Gilligan J."/>
            <person name="Le Lec M.F."/>
            <person name="Gruber M.A.M."/>
            <person name="Quinn O."/>
            <person name="Lovegrove M."/>
            <person name="Duncan E.J."/>
            <person name="Remnant E.J."/>
            <person name="Van Eeckhoven J."/>
            <person name="Graham B."/>
            <person name="Knapp R.A."/>
            <person name="Langford K.W."/>
            <person name="Kronenberg Z."/>
            <person name="Press M.O."/>
            <person name="Eacker S.M."/>
            <person name="Wilson-Rankin E.E."/>
            <person name="Purcell J."/>
            <person name="Lester P.J."/>
            <person name="Dearden P.K."/>
        </authorList>
    </citation>
    <scope>NUCLEOTIDE SEQUENCE</scope>
    <source>
        <strain evidence="2">Marl-1</strain>
    </source>
</reference>
<feature type="region of interest" description="Disordered" evidence="1">
    <location>
        <begin position="114"/>
        <end position="135"/>
    </location>
</feature>
<evidence type="ECO:0000313" key="3">
    <source>
        <dbReference type="Proteomes" id="UP000614350"/>
    </source>
</evidence>
<proteinExistence type="predicted"/>